<reference evidence="2 3" key="1">
    <citation type="submission" date="2017-01" db="EMBL/GenBank/DDBJ databases">
        <title>Bacillus phylogenomics.</title>
        <authorList>
            <person name="Dunlap C."/>
        </authorList>
    </citation>
    <scope>NUCLEOTIDE SEQUENCE [LARGE SCALE GENOMIC DNA]</scope>
    <source>
        <strain evidence="2 3">NRRL B-41282</strain>
    </source>
</reference>
<dbReference type="EMBL" id="MTJL01000006">
    <property type="protein sequence ID" value="OMI08537.1"/>
    <property type="molecule type" value="Genomic_DNA"/>
</dbReference>
<dbReference type="OrthoDB" id="6518717at2"/>
<keyword evidence="3" id="KW-1185">Reference proteome</keyword>
<evidence type="ECO:0000313" key="3">
    <source>
        <dbReference type="Proteomes" id="UP000187367"/>
    </source>
</evidence>
<evidence type="ECO:0000259" key="1">
    <source>
        <dbReference type="Pfam" id="PF01243"/>
    </source>
</evidence>
<dbReference type="InterPro" id="IPR011576">
    <property type="entry name" value="Pyridox_Oxase_N"/>
</dbReference>
<dbReference type="InterPro" id="IPR012349">
    <property type="entry name" value="Split_barrel_FMN-bd"/>
</dbReference>
<protein>
    <recommendedName>
        <fullName evidence="1">Pyridoxamine 5'-phosphate oxidase N-terminal domain-containing protein</fullName>
    </recommendedName>
</protein>
<name>A0A1R1QV76_9BACI</name>
<dbReference type="SUPFAM" id="SSF50475">
    <property type="entry name" value="FMN-binding split barrel"/>
    <property type="match status" value="1"/>
</dbReference>
<dbReference type="Pfam" id="PF01243">
    <property type="entry name" value="PNPOx_N"/>
    <property type="match status" value="1"/>
</dbReference>
<sequence>MAQLSNELFQLLNGQKLAAKRHEAMMLQTVTEDGWPHTAMISAGEILALNDTDVRLALWQGTTTTANITRTGRALFVTWWKGKAHYVRLSLTKLPDLKDAKYPRARFAGTVKSAREDTAKYADIIAGVQIELKDEDSVLRRWEETLEELQK</sequence>
<organism evidence="2 3">
    <name type="scientific">Bacillus swezeyi</name>
    <dbReference type="NCBI Taxonomy" id="1925020"/>
    <lineage>
        <taxon>Bacteria</taxon>
        <taxon>Bacillati</taxon>
        <taxon>Bacillota</taxon>
        <taxon>Bacilli</taxon>
        <taxon>Bacillales</taxon>
        <taxon>Bacillaceae</taxon>
        <taxon>Bacillus</taxon>
    </lineage>
</organism>
<dbReference type="Proteomes" id="UP000187367">
    <property type="component" value="Unassembled WGS sequence"/>
</dbReference>
<dbReference type="Gene3D" id="2.30.110.10">
    <property type="entry name" value="Electron Transport, Fmn-binding Protein, Chain A"/>
    <property type="match status" value="1"/>
</dbReference>
<dbReference type="AlphaFoldDB" id="A0A1R1QV76"/>
<accession>A0A1R1S3Q6</accession>
<evidence type="ECO:0000313" key="2">
    <source>
        <dbReference type="EMBL" id="OMI08537.1"/>
    </source>
</evidence>
<accession>A0A1R1QV76</accession>
<dbReference type="RefSeq" id="WP_076758288.1">
    <property type="nucleotide sequence ID" value="NZ_JARMMH010000014.1"/>
</dbReference>
<feature type="domain" description="Pyridoxamine 5'-phosphate oxidase N-terminal" evidence="1">
    <location>
        <begin position="20"/>
        <end position="123"/>
    </location>
</feature>
<comment type="caution">
    <text evidence="2">The sequence shown here is derived from an EMBL/GenBank/DDBJ whole genome shotgun (WGS) entry which is preliminary data.</text>
</comment>
<gene>
    <name evidence="2" type="ORF">BW143_04200</name>
</gene>
<proteinExistence type="predicted"/>